<organism evidence="3 4">
    <name type="scientific">Dipteronia dyeriana</name>
    <dbReference type="NCBI Taxonomy" id="168575"/>
    <lineage>
        <taxon>Eukaryota</taxon>
        <taxon>Viridiplantae</taxon>
        <taxon>Streptophyta</taxon>
        <taxon>Embryophyta</taxon>
        <taxon>Tracheophyta</taxon>
        <taxon>Spermatophyta</taxon>
        <taxon>Magnoliopsida</taxon>
        <taxon>eudicotyledons</taxon>
        <taxon>Gunneridae</taxon>
        <taxon>Pentapetalae</taxon>
        <taxon>rosids</taxon>
        <taxon>malvids</taxon>
        <taxon>Sapindales</taxon>
        <taxon>Sapindaceae</taxon>
        <taxon>Hippocastanoideae</taxon>
        <taxon>Acereae</taxon>
        <taxon>Dipteronia</taxon>
    </lineage>
</organism>
<dbReference type="PANTHER" id="PTHR48449:SF1">
    <property type="entry name" value="DUF1985 DOMAIN-CONTAINING PROTEIN"/>
    <property type="match status" value="1"/>
</dbReference>
<dbReference type="Pfam" id="PF09331">
    <property type="entry name" value="DUF1985"/>
    <property type="match status" value="1"/>
</dbReference>
<comment type="caution">
    <text evidence="3">The sequence shown here is derived from an EMBL/GenBank/DDBJ whole genome shotgun (WGS) entry which is preliminary data.</text>
</comment>
<name>A0AAD9WT05_9ROSI</name>
<evidence type="ECO:0000259" key="2">
    <source>
        <dbReference type="Pfam" id="PF09331"/>
    </source>
</evidence>
<evidence type="ECO:0000313" key="4">
    <source>
        <dbReference type="Proteomes" id="UP001280121"/>
    </source>
</evidence>
<gene>
    <name evidence="3" type="ORF">Ddye_023824</name>
</gene>
<accession>A0AAD9WT05</accession>
<feature type="region of interest" description="Disordered" evidence="1">
    <location>
        <begin position="1"/>
        <end position="23"/>
    </location>
</feature>
<proteinExistence type="predicted"/>
<reference evidence="3" key="1">
    <citation type="journal article" date="2023" name="Plant J.">
        <title>Genome sequences and population genomics provide insights into the demographic history, inbreeding, and mutation load of two 'living fossil' tree species of Dipteronia.</title>
        <authorList>
            <person name="Feng Y."/>
            <person name="Comes H.P."/>
            <person name="Chen J."/>
            <person name="Zhu S."/>
            <person name="Lu R."/>
            <person name="Zhang X."/>
            <person name="Li P."/>
            <person name="Qiu J."/>
            <person name="Olsen K.M."/>
            <person name="Qiu Y."/>
        </authorList>
    </citation>
    <scope>NUCLEOTIDE SEQUENCE</scope>
    <source>
        <strain evidence="3">KIB01</strain>
    </source>
</reference>
<keyword evidence="4" id="KW-1185">Reference proteome</keyword>
<dbReference type="InterPro" id="IPR015410">
    <property type="entry name" value="DUF1985"/>
</dbReference>
<dbReference type="EMBL" id="JANJYI010000007">
    <property type="protein sequence ID" value="KAK2642061.1"/>
    <property type="molecule type" value="Genomic_DNA"/>
</dbReference>
<evidence type="ECO:0000256" key="1">
    <source>
        <dbReference type="SAM" id="MobiDB-lite"/>
    </source>
</evidence>
<dbReference type="PANTHER" id="PTHR48449">
    <property type="entry name" value="DUF1985 DOMAIN-CONTAINING PROTEIN"/>
    <property type="match status" value="1"/>
</dbReference>
<feature type="domain" description="DUF1985" evidence="2">
    <location>
        <begin position="122"/>
        <end position="238"/>
    </location>
</feature>
<protein>
    <recommendedName>
        <fullName evidence="2">DUF1985 domain-containing protein</fullName>
    </recommendedName>
</protein>
<dbReference type="Proteomes" id="UP001280121">
    <property type="component" value="Unassembled WGS sequence"/>
</dbReference>
<sequence length="294" mass="34119">MAPTGPHVPSPLPARDARLGIGDGYRSPHPHPHFLDPFPILPIFPFGENGDGDVWGEMRNRLRDLLKTPEGDWYEGELTRHDHFDTLAHIDDELNWVPIEFADEDRRRFMTSCFEHFLMMHREMNFSGGNQSVRFSKVEFYLITGLRFGVVPDTTKYAAVENGIHQRYFPGADEVSLDEIKGVVIIVEFGEAYDVVKLCLIYMLNWILMGVDERYKIPVWQFRLVEDLDAFYAFPWETDVPYYIKKQLVRPLRWFLPSMLNDVGFHTARQGGHRQFLKKDKPFSISVVPTSTVP</sequence>
<feature type="compositionally biased region" description="Pro residues" evidence="1">
    <location>
        <begin position="1"/>
        <end position="12"/>
    </location>
</feature>
<evidence type="ECO:0000313" key="3">
    <source>
        <dbReference type="EMBL" id="KAK2642061.1"/>
    </source>
</evidence>
<dbReference type="AlphaFoldDB" id="A0AAD9WT05"/>